<sequence>MLHDDIKALHNSLVKVDDDTYALAYAGSDNDGYITTFTISADGNTISKVATLEHDTNAGSYNSLVKVDDDTYALAYTGNGTDGYITTFTISADGATISKVNTLEHDTDYAIYNSLLQIDSDTYALAYSDSEDDGFITTFTISADGSTITKVATLEQDTNNGKDNSLVKVDANTVALAYSGVEQDGYIKTFTIPADGSSITQVQSLEHDTDHGVSTSFLQMSTSDYALAYYGSHGNGYISTFTISADGATITKVATLEYEKDRGHYNSLVGVDSDTYALAYAADGDDGWIKTFTIQLSDNIAPTMTITAAEGADGFTSNDATLSLTFTSSEATSNFAVGDITSF</sequence>
<accession>B3T748</accession>
<organism evidence="1">
    <name type="scientific">uncultured marine crenarchaeote HF4000_APKG2O16</name>
    <dbReference type="NCBI Taxonomy" id="455582"/>
    <lineage>
        <taxon>Archaea</taxon>
        <taxon>Nitrososphaerota</taxon>
        <taxon>Nitrososphaeria</taxon>
        <taxon>Nitrosopumilales</taxon>
        <taxon>environmental samples</taxon>
    </lineage>
</organism>
<dbReference type="EMBL" id="EU016627">
    <property type="protein sequence ID" value="ABZ08407.1"/>
    <property type="molecule type" value="Genomic_DNA"/>
</dbReference>
<gene>
    <name evidence="1" type="ORF">ALOHA_HF4000APKG2O16ctg17g1</name>
</gene>
<reference evidence="1" key="1">
    <citation type="journal article" date="2008" name="ISME J.">
        <title>Genomic patterns of recombination, clonal divergence and environment in marine microbial populations.</title>
        <authorList>
            <person name="Konstantinidis K.T."/>
            <person name="Delong E.F."/>
        </authorList>
    </citation>
    <scope>NUCLEOTIDE SEQUENCE</scope>
</reference>
<dbReference type="AlphaFoldDB" id="B3T748"/>
<evidence type="ECO:0000313" key="1">
    <source>
        <dbReference type="EMBL" id="ABZ08407.1"/>
    </source>
</evidence>
<dbReference type="SUPFAM" id="SSF75011">
    <property type="entry name" value="3-carboxy-cis,cis-mucoante lactonizing enzyme"/>
    <property type="match status" value="1"/>
</dbReference>
<proteinExistence type="predicted"/>
<protein>
    <submittedName>
        <fullName evidence="1">Uncharacterized protein</fullName>
    </submittedName>
</protein>
<name>B3T748_9ARCH</name>